<feature type="domain" description="HTH cro/C1-type" evidence="2">
    <location>
        <begin position="32"/>
        <end position="60"/>
    </location>
</feature>
<accession>A0A2S6AMB3</accession>
<name>A0A2S6AMB3_9NOCA</name>
<reference evidence="3 4" key="1">
    <citation type="submission" date="2018-02" db="EMBL/GenBank/DDBJ databases">
        <title>8 Nocardia nova and 1 Nocardia cyriacigeorgica strain used for evolution to TMP-SMX.</title>
        <authorList>
            <person name="Mehta H."/>
            <person name="Weng J."/>
            <person name="Shamoo Y."/>
        </authorList>
    </citation>
    <scope>NUCLEOTIDE SEQUENCE [LARGE SCALE GENOMIC DNA]</scope>
    <source>
        <strain evidence="3 4">MDA3139</strain>
    </source>
</reference>
<protein>
    <recommendedName>
        <fullName evidence="2">HTH cro/C1-type domain-containing protein</fullName>
    </recommendedName>
</protein>
<comment type="caution">
    <text evidence="3">The sequence shown here is derived from an EMBL/GenBank/DDBJ whole genome shotgun (WGS) entry which is preliminary data.</text>
</comment>
<evidence type="ECO:0000313" key="3">
    <source>
        <dbReference type="EMBL" id="PPJ36381.1"/>
    </source>
</evidence>
<proteinExistence type="predicted"/>
<dbReference type="Pfam" id="PF13443">
    <property type="entry name" value="HTH_26"/>
    <property type="match status" value="1"/>
</dbReference>
<feature type="region of interest" description="Disordered" evidence="1">
    <location>
        <begin position="1"/>
        <end position="38"/>
    </location>
</feature>
<gene>
    <name evidence="3" type="ORF">C5E45_20225</name>
</gene>
<dbReference type="InterPro" id="IPR001387">
    <property type="entry name" value="Cro/C1-type_HTH"/>
</dbReference>
<organism evidence="3 4">
    <name type="scientific">Nocardia nova</name>
    <dbReference type="NCBI Taxonomy" id="37330"/>
    <lineage>
        <taxon>Bacteria</taxon>
        <taxon>Bacillati</taxon>
        <taxon>Actinomycetota</taxon>
        <taxon>Actinomycetes</taxon>
        <taxon>Mycobacteriales</taxon>
        <taxon>Nocardiaceae</taxon>
        <taxon>Nocardia</taxon>
    </lineage>
</organism>
<evidence type="ECO:0000259" key="2">
    <source>
        <dbReference type="Pfam" id="PF13443"/>
    </source>
</evidence>
<dbReference type="AlphaFoldDB" id="A0A2S6AMB3"/>
<dbReference type="Proteomes" id="UP000239874">
    <property type="component" value="Unassembled WGS sequence"/>
</dbReference>
<evidence type="ECO:0000313" key="4">
    <source>
        <dbReference type="Proteomes" id="UP000239874"/>
    </source>
</evidence>
<dbReference type="EMBL" id="PSZC01000014">
    <property type="protein sequence ID" value="PPJ36381.1"/>
    <property type="molecule type" value="Genomic_DNA"/>
</dbReference>
<sequence>MGATGCSSHHRPVKSGSGRRLDASRCHRRQGSNKPTTVRLDGLNKICTALNCTGADLLEAELFAADEQRPRRKAVGAADTAMRPTPRRRGATKRSLPPN</sequence>
<feature type="region of interest" description="Disordered" evidence="1">
    <location>
        <begin position="65"/>
        <end position="99"/>
    </location>
</feature>
<evidence type="ECO:0000256" key="1">
    <source>
        <dbReference type="SAM" id="MobiDB-lite"/>
    </source>
</evidence>